<evidence type="ECO:0000313" key="5">
    <source>
        <dbReference type="EMBL" id="ADD05369.1"/>
    </source>
</evidence>
<dbReference type="PATRIC" id="fig|547559.17.peg.2246"/>
<reference evidence="5 7" key="2">
    <citation type="journal article" date="2012" name="BMC Genomics">
        <title>A comparative genomics perspective on the genetic content of the alkaliphilic haloarchaeon Natrialba magadii ATCC 43099T.</title>
        <authorList>
            <person name="Siddaramappa S."/>
            <person name="Challacombe J.F."/>
            <person name="Decastro R.E."/>
            <person name="Pfeiffer F."/>
            <person name="Sastre D.E."/>
            <person name="Gimenez M.I."/>
            <person name="Paggi R.A."/>
            <person name="Detter J.C."/>
            <person name="Davenport K.W."/>
            <person name="Goodwin L.A."/>
            <person name="Kyrpides N."/>
            <person name="Tapia R."/>
            <person name="Pitluck S."/>
            <person name="Lucas S."/>
            <person name="Woyke T."/>
            <person name="Maupin-Furlow J.A."/>
        </authorList>
    </citation>
    <scope>NUCLEOTIDE SEQUENCE [LARGE SCALE GENOMIC DNA]</scope>
    <source>
        <strain evidence="5">ATCC 43099</strain>
        <strain evidence="7">ATCC 43099 / DSM 3394 / CCM 3739 / CIP 104546 / IAM 13178 / JCM 8861 / NBRC 102185 / NCIMB 2190 / MS3</strain>
    </source>
</reference>
<evidence type="ECO:0000256" key="1">
    <source>
        <dbReference type="ARBA" id="ARBA00023015"/>
    </source>
</evidence>
<dbReference type="Pfam" id="PF13412">
    <property type="entry name" value="HTH_24"/>
    <property type="match status" value="1"/>
</dbReference>
<gene>
    <name evidence="5" type="ordered locus">Nmag_1795</name>
    <name evidence="6" type="ORF">C500_11370</name>
</gene>
<dbReference type="PANTHER" id="PTHR30154:SF34">
    <property type="entry name" value="TRANSCRIPTIONAL REGULATOR AZLB"/>
    <property type="match status" value="1"/>
</dbReference>
<evidence type="ECO:0000259" key="4">
    <source>
        <dbReference type="PROSITE" id="PS50956"/>
    </source>
</evidence>
<dbReference type="eggNOG" id="arCOG01583">
    <property type="taxonomic scope" value="Archaea"/>
</dbReference>
<dbReference type="InterPro" id="IPR019888">
    <property type="entry name" value="Tscrpt_reg_AsnC-like"/>
</dbReference>
<evidence type="ECO:0000313" key="8">
    <source>
        <dbReference type="Proteomes" id="UP000011543"/>
    </source>
</evidence>
<dbReference type="STRING" id="547559.Nmag_1795"/>
<dbReference type="SUPFAM" id="SSF46785">
    <property type="entry name" value="Winged helix' DNA-binding domain"/>
    <property type="match status" value="1"/>
</dbReference>
<proteinExistence type="predicted"/>
<dbReference type="GO" id="GO:0043565">
    <property type="term" value="F:sequence-specific DNA binding"/>
    <property type="evidence" value="ECO:0007669"/>
    <property type="project" value="InterPro"/>
</dbReference>
<dbReference type="HOGENOM" id="CLU_091233_2_0_2"/>
<dbReference type="EMBL" id="CP001932">
    <property type="protein sequence ID" value="ADD05369.1"/>
    <property type="molecule type" value="Genomic_DNA"/>
</dbReference>
<evidence type="ECO:0000313" key="7">
    <source>
        <dbReference type="Proteomes" id="UP000001879"/>
    </source>
</evidence>
<reference evidence="6 8" key="3">
    <citation type="journal article" date="2014" name="PLoS Genet.">
        <title>Phylogenetically driven sequencing of extremely halophilic archaea reveals strategies for static and dynamic osmo-response.</title>
        <authorList>
            <person name="Becker E.A."/>
            <person name="Seitzer P.M."/>
            <person name="Tritt A."/>
            <person name="Larsen D."/>
            <person name="Krusor M."/>
            <person name="Yao A.I."/>
            <person name="Wu D."/>
            <person name="Madern D."/>
            <person name="Eisen J.A."/>
            <person name="Darling A.E."/>
            <person name="Facciotti M.T."/>
        </authorList>
    </citation>
    <scope>NUCLEOTIDE SEQUENCE [LARGE SCALE GENOMIC DNA]</scope>
    <source>
        <strain evidence="8">ATCC 43099 / DSM 3394 / CCM 3739 / CIP 104546 / IAM 13178 / JCM 8861 / NBRC 102185 / NCIMB 2190 / MS3</strain>
        <strain evidence="6">MS-3</strain>
    </source>
</reference>
<dbReference type="InterPro" id="IPR000485">
    <property type="entry name" value="AsnC-type_HTH_dom"/>
</dbReference>
<reference evidence="5" key="4">
    <citation type="submission" date="2016-09" db="EMBL/GenBank/DDBJ databases">
        <authorList>
            <person name="Pfeiffer F."/>
        </authorList>
    </citation>
    <scope>NUCLEOTIDE SEQUENCE</scope>
    <source>
        <strain evidence="5">ATCC 43099</strain>
    </source>
</reference>
<dbReference type="GeneID" id="8824635"/>
<dbReference type="RefSeq" id="WP_004267644.1">
    <property type="nucleotide sequence ID" value="NC_013922.1"/>
</dbReference>
<keyword evidence="1" id="KW-0805">Transcription regulation</keyword>
<dbReference type="KEGG" id="nmg:Nmag_1795"/>
<protein>
    <submittedName>
        <fullName evidence="6">AsnC family transcriptional regulator</fullName>
    </submittedName>
    <submittedName>
        <fullName evidence="5">Lrp/AsnC family transcription regulator</fullName>
    </submittedName>
</protein>
<dbReference type="GO" id="GO:0043200">
    <property type="term" value="P:response to amino acid"/>
    <property type="evidence" value="ECO:0007669"/>
    <property type="project" value="TreeGrafter"/>
</dbReference>
<name>D3SUW1_NATMM</name>
<evidence type="ECO:0000256" key="2">
    <source>
        <dbReference type="ARBA" id="ARBA00023125"/>
    </source>
</evidence>
<sequence length="158" mass="17834">MSSYQLDEVDKAIIHFLQKDARNNTTTEIAAEVDVSASTVGNRINQLEDEGVIEGYNPNLNYEQAQLPLHIMFVCSAPVAKQTQLAEEALDVFGVVNVREMLSGTRNIRVETISREFDEIERSVQELDALGLEIETSEIIKQEYTRPFDHFGSDLLED</sequence>
<dbReference type="SMART" id="SM00344">
    <property type="entry name" value="HTH_ASNC"/>
    <property type="match status" value="1"/>
</dbReference>
<dbReference type="PaxDb" id="547559-Nmag_1795"/>
<feature type="domain" description="HTH asnC-type" evidence="4">
    <location>
        <begin position="6"/>
        <end position="68"/>
    </location>
</feature>
<dbReference type="Proteomes" id="UP000011543">
    <property type="component" value="Unassembled WGS sequence"/>
</dbReference>
<dbReference type="CDD" id="cd00090">
    <property type="entry name" value="HTH_ARSR"/>
    <property type="match status" value="1"/>
</dbReference>
<dbReference type="AlphaFoldDB" id="D3SUW1"/>
<keyword evidence="7" id="KW-1185">Reference proteome</keyword>
<dbReference type="PROSITE" id="PS50956">
    <property type="entry name" value="HTH_ASNC_2"/>
    <property type="match status" value="1"/>
</dbReference>
<dbReference type="PRINTS" id="PR00033">
    <property type="entry name" value="HTHASNC"/>
</dbReference>
<dbReference type="GO" id="GO:0005829">
    <property type="term" value="C:cytosol"/>
    <property type="evidence" value="ECO:0007669"/>
    <property type="project" value="TreeGrafter"/>
</dbReference>
<evidence type="ECO:0000256" key="3">
    <source>
        <dbReference type="ARBA" id="ARBA00023163"/>
    </source>
</evidence>
<organism evidence="5 7">
    <name type="scientific">Natrialba magadii (strain ATCC 43099 / DSM 3394 / CCM 3739 / CIP 104546 / IAM 13178 / JCM 8861 / NBRC 102185 / NCIMB 2190 / MS3)</name>
    <name type="common">Natronobacterium magadii</name>
    <dbReference type="NCBI Taxonomy" id="547559"/>
    <lineage>
        <taxon>Archaea</taxon>
        <taxon>Methanobacteriati</taxon>
        <taxon>Methanobacteriota</taxon>
        <taxon>Stenosarchaea group</taxon>
        <taxon>Halobacteria</taxon>
        <taxon>Halobacteriales</taxon>
        <taxon>Natrialbaceae</taxon>
        <taxon>Natrialba</taxon>
    </lineage>
</organism>
<keyword evidence="2" id="KW-0238">DNA-binding</keyword>
<dbReference type="InterPro" id="IPR036390">
    <property type="entry name" value="WH_DNA-bd_sf"/>
</dbReference>
<dbReference type="EMBL" id="AOHS01000037">
    <property type="protein sequence ID" value="ELY29314.1"/>
    <property type="molecule type" value="Genomic_DNA"/>
</dbReference>
<dbReference type="Proteomes" id="UP000001879">
    <property type="component" value="Chromosome"/>
</dbReference>
<dbReference type="OrthoDB" id="57033at2157"/>
<keyword evidence="3" id="KW-0804">Transcription</keyword>
<dbReference type="Gene3D" id="1.10.10.10">
    <property type="entry name" value="Winged helix-like DNA-binding domain superfamily/Winged helix DNA-binding domain"/>
    <property type="match status" value="1"/>
</dbReference>
<dbReference type="InterPro" id="IPR036388">
    <property type="entry name" value="WH-like_DNA-bd_sf"/>
</dbReference>
<reference evidence="7" key="1">
    <citation type="submission" date="2010-02" db="EMBL/GenBank/DDBJ databases">
        <title>Complete sequence of chromosome of Natrialba magadii ATCC 43099.</title>
        <authorList>
            <consortium name="US DOE Joint Genome Institute"/>
            <person name="Lucas S."/>
            <person name="Copeland A."/>
            <person name="Lapidus A."/>
            <person name="Cheng J.-F."/>
            <person name="Bruce D."/>
            <person name="Goodwin L."/>
            <person name="Pitluck S."/>
            <person name="Davenport K."/>
            <person name="Saunders E."/>
            <person name="Detter J.C."/>
            <person name="Han C."/>
            <person name="Tapia R."/>
            <person name="Land M."/>
            <person name="Hauser L."/>
            <person name="Kyrpides N."/>
            <person name="Mikhailova N."/>
            <person name="De Castro R.E."/>
            <person name="Maupin-Furlow J.A."/>
            <person name="Woyke T."/>
        </authorList>
    </citation>
    <scope>NUCLEOTIDE SEQUENCE [LARGE SCALE GENOMIC DNA]</scope>
    <source>
        <strain evidence="7">ATCC 43099 / DSM 3394 / CCM 3739 / CIP 104546 / IAM 13178 / JCM 8861 / NBRC 102185 / NCIMB 2190 / MS3</strain>
    </source>
</reference>
<evidence type="ECO:0000313" key="6">
    <source>
        <dbReference type="EMBL" id="ELY29314.1"/>
    </source>
</evidence>
<dbReference type="PANTHER" id="PTHR30154">
    <property type="entry name" value="LEUCINE-RESPONSIVE REGULATORY PROTEIN"/>
    <property type="match status" value="1"/>
</dbReference>
<accession>D3SUW1</accession>
<dbReference type="InterPro" id="IPR011991">
    <property type="entry name" value="ArsR-like_HTH"/>
</dbReference>